<dbReference type="PANTHER" id="PTHR43179:SF12">
    <property type="entry name" value="GALACTOFURANOSYLTRANSFERASE GLFT2"/>
    <property type="match status" value="1"/>
</dbReference>
<evidence type="ECO:0000259" key="5">
    <source>
        <dbReference type="Pfam" id="PF00535"/>
    </source>
</evidence>
<name>A0A323VF00_9ACTN</name>
<evidence type="ECO:0000256" key="3">
    <source>
        <dbReference type="ARBA" id="ARBA00022676"/>
    </source>
</evidence>
<dbReference type="Gene3D" id="3.90.550.10">
    <property type="entry name" value="Spore Coat Polysaccharide Biosynthesis Protein SpsA, Chain A"/>
    <property type="match status" value="2"/>
</dbReference>
<comment type="caution">
    <text evidence="9">The sequence shown here is derived from an EMBL/GenBank/DDBJ whole genome shotgun (WGS) entry which is preliminary data.</text>
</comment>
<evidence type="ECO:0000256" key="4">
    <source>
        <dbReference type="ARBA" id="ARBA00022679"/>
    </source>
</evidence>
<gene>
    <name evidence="9" type="ORF">DMO24_01175</name>
    <name evidence="8" type="ORF">FHX36_003970</name>
</gene>
<reference evidence="8 11" key="2">
    <citation type="submission" date="2020-08" db="EMBL/GenBank/DDBJ databases">
        <title>Sequencing the genomes of 1000 actinobacteria strains.</title>
        <authorList>
            <person name="Klenk H.-P."/>
        </authorList>
    </citation>
    <scope>NUCLEOTIDE SEQUENCE [LARGE SCALE GENOMIC DNA]</scope>
    <source>
        <strain evidence="8 11">DSM 16678</strain>
    </source>
</reference>
<keyword evidence="3" id="KW-0328">Glycosyltransferase</keyword>
<protein>
    <submittedName>
        <fullName evidence="8">GT2 family glycosyltransferase/glycosyltransferase involved in cell wall biosynthesis</fullName>
    </submittedName>
</protein>
<dbReference type="EMBL" id="QKNV01000010">
    <property type="protein sequence ID" value="PZA23201.1"/>
    <property type="molecule type" value="Genomic_DNA"/>
</dbReference>
<feature type="domain" description="WsaF N-terminal" evidence="6">
    <location>
        <begin position="676"/>
        <end position="802"/>
    </location>
</feature>
<evidence type="ECO:0000259" key="7">
    <source>
        <dbReference type="Pfam" id="PF22772"/>
    </source>
</evidence>
<keyword evidence="4 8" id="KW-0808">Transferase</keyword>
<dbReference type="RefSeq" id="WP_110550516.1">
    <property type="nucleotide sequence ID" value="NZ_JACIBU010000001.1"/>
</dbReference>
<dbReference type="PANTHER" id="PTHR43179">
    <property type="entry name" value="RHAMNOSYLTRANSFERASE WBBL"/>
    <property type="match status" value="1"/>
</dbReference>
<evidence type="ECO:0000313" key="8">
    <source>
        <dbReference type="EMBL" id="MBB3678235.1"/>
    </source>
</evidence>
<dbReference type="Gene3D" id="3.40.50.2000">
    <property type="entry name" value="Glycogen Phosphorylase B"/>
    <property type="match status" value="1"/>
</dbReference>
<comment type="similarity">
    <text evidence="2">Belongs to the glycosyltransferase 2 family.</text>
</comment>
<dbReference type="InterPro" id="IPR048510">
    <property type="entry name" value="WsaF_N"/>
</dbReference>
<dbReference type="OrthoDB" id="7615426at2"/>
<dbReference type="SUPFAM" id="SSF53756">
    <property type="entry name" value="UDP-Glycosyltransferase/glycogen phosphorylase"/>
    <property type="match status" value="1"/>
</dbReference>
<dbReference type="Pfam" id="PF21374">
    <property type="entry name" value="WsaF_N"/>
    <property type="match status" value="1"/>
</dbReference>
<dbReference type="Gene3D" id="3.40.50.11090">
    <property type="match status" value="1"/>
</dbReference>
<dbReference type="Proteomes" id="UP000580718">
    <property type="component" value="Unassembled WGS sequence"/>
</dbReference>
<dbReference type="Pfam" id="PF00535">
    <property type="entry name" value="Glycos_transf_2"/>
    <property type="match status" value="1"/>
</dbReference>
<dbReference type="Proteomes" id="UP000247602">
    <property type="component" value="Unassembled WGS sequence"/>
</dbReference>
<evidence type="ECO:0000259" key="6">
    <source>
        <dbReference type="Pfam" id="PF21374"/>
    </source>
</evidence>
<dbReference type="GO" id="GO:0030247">
    <property type="term" value="F:polysaccharide binding"/>
    <property type="evidence" value="ECO:0007669"/>
    <property type="project" value="InterPro"/>
</dbReference>
<dbReference type="EMBL" id="JACIBU010000001">
    <property type="protein sequence ID" value="MBB3678235.1"/>
    <property type="molecule type" value="Genomic_DNA"/>
</dbReference>
<dbReference type="InterPro" id="IPR055050">
    <property type="entry name" value="WsaF_C"/>
</dbReference>
<feature type="domain" description="WsaF C-terminal" evidence="7">
    <location>
        <begin position="853"/>
        <end position="979"/>
    </location>
</feature>
<evidence type="ECO:0000256" key="2">
    <source>
        <dbReference type="ARBA" id="ARBA00006739"/>
    </source>
</evidence>
<evidence type="ECO:0000256" key="1">
    <source>
        <dbReference type="ARBA" id="ARBA00004776"/>
    </source>
</evidence>
<reference evidence="9 10" key="1">
    <citation type="submission" date="2018-06" db="EMBL/GenBank/DDBJ databases">
        <title>Draft genome sequence of Modestobacter versicolor CP153-2.</title>
        <authorList>
            <person name="Gundlapally S.R."/>
        </authorList>
    </citation>
    <scope>NUCLEOTIDE SEQUENCE [LARGE SCALE GENOMIC DNA]</scope>
    <source>
        <strain evidence="9 10">CP153-2</strain>
    </source>
</reference>
<dbReference type="GO" id="GO:0016757">
    <property type="term" value="F:glycosyltransferase activity"/>
    <property type="evidence" value="ECO:0007669"/>
    <property type="project" value="UniProtKB-KW"/>
</dbReference>
<evidence type="ECO:0000313" key="10">
    <source>
        <dbReference type="Proteomes" id="UP000247602"/>
    </source>
</evidence>
<dbReference type="InterPro" id="IPR029044">
    <property type="entry name" value="Nucleotide-diphossugar_trans"/>
</dbReference>
<feature type="domain" description="Glycosyltransferase 2-like" evidence="5">
    <location>
        <begin position="349"/>
        <end position="527"/>
    </location>
</feature>
<dbReference type="InterPro" id="IPR001173">
    <property type="entry name" value="Glyco_trans_2-like"/>
</dbReference>
<comment type="pathway">
    <text evidence="1">Cell wall biogenesis; cell wall polysaccharide biosynthesis.</text>
</comment>
<proteinExistence type="inferred from homology"/>
<evidence type="ECO:0000313" key="11">
    <source>
        <dbReference type="Proteomes" id="UP000580718"/>
    </source>
</evidence>
<accession>A0A323VF00</accession>
<dbReference type="Pfam" id="PF22772">
    <property type="entry name" value="WsaF_C"/>
    <property type="match status" value="1"/>
</dbReference>
<organism evidence="9 10">
    <name type="scientific">Modestobacter versicolor</name>
    <dbReference type="NCBI Taxonomy" id="429133"/>
    <lineage>
        <taxon>Bacteria</taxon>
        <taxon>Bacillati</taxon>
        <taxon>Actinomycetota</taxon>
        <taxon>Actinomycetes</taxon>
        <taxon>Geodermatophilales</taxon>
        <taxon>Geodermatophilaceae</taxon>
        <taxon>Modestobacter</taxon>
    </lineage>
</organism>
<keyword evidence="10" id="KW-1185">Reference proteome</keyword>
<dbReference type="AlphaFoldDB" id="A0A323VF00"/>
<sequence>MASGDVSDAVAIGEARGPAGVVVDGDAPPPRLRRRVREAVRGRLPEGSKQRALAKAGLSTYREVLNTASTIRSLWAIPGVAEPSAPSYRSWLREHEVTDEQSEAQREYSRKAAHPVSVQVIVLPGAGDAEATVASLREQSWQHWTAVVCDPTVTSTVEPNVSGQVVQAGGIAVEAANTHVTHGGADLVVVLEAGDRLRSDCLYQVAAAAHRDPLVDVITWDDDVYAGDKHSDPLFRPSWSPELLLGAFYTGRSFAVRQARFLAAGGLRAEAGAAQHWDLLLRADCEPERVTRVTRVLSSVPARTPVPDADAVRVVQQHLDRKGVAAEARPAGEGRVRVYWTPQEWPSVSVIIPTRHNRTMLSTCLPSLERTDYPSFEVVIVDNGGQNADNEQWYATRGLGFPLEVLWWHEQPFNYSAVNNAAVRTATGDVLVFLNDDTEVLDPEWLKEIVGWAMQPQIGVAGLQLTGPDGMIQHAGVILGMGGFADHVFEGMRPGSDSLYGPTDWYRNVLAVTGACCAVRREVFDRVGGFDERFILCGSDVALGLDMVLDGLRNICSPFAGIRHLESATRGTTVPTEDFFASYWRYNTWLFGGDPYWSPSLSLGSREPELRGRYEPSPQQRLAGPLGRDFTAFRQTNNAAESRMLADMCRALPSDVAAVDALHAQNAEPFQVRTVNWFIPDIDSPFYGGINSALRIADELARNHGVENRFVVWGSPPDHFVRSALAAAFPSLADSQIVFFDGSKADLAKVPEADVGIATLWVTAYALAHAPGMKRKFYLIQDFEPMFYPASTLYALAEETYKLGLYGLCNTDNLRQIYADDYAGKGMSFAPAVDGSVFHARWRHQRTPGSPVTVFVYARPGHWRNCWEMASLALEELKRRLGDGVRIVTAGAWAAGQGADEDIQPLGLLPYRATGELYRNSDVGLALTVSKHPSYLPLELMACGVPVVAFDNPWGHWILEHEENSLLSKRTADDLADQLERLCRDKELRERLSTRGLQDIAARHGDWDKALTDIYGYLCDPEGRGA</sequence>
<evidence type="ECO:0000313" key="9">
    <source>
        <dbReference type="EMBL" id="PZA23201.1"/>
    </source>
</evidence>
<dbReference type="SUPFAM" id="SSF53448">
    <property type="entry name" value="Nucleotide-diphospho-sugar transferases"/>
    <property type="match status" value="2"/>
</dbReference>